<evidence type="ECO:0000259" key="2">
    <source>
        <dbReference type="PROSITE" id="PS50144"/>
    </source>
</evidence>
<dbReference type="AlphaFoldDB" id="A0A8X6NGT6"/>
<feature type="domain" description="MATH" evidence="2">
    <location>
        <begin position="40"/>
        <end position="166"/>
    </location>
</feature>
<dbReference type="CDD" id="cd00121">
    <property type="entry name" value="MATH"/>
    <property type="match status" value="1"/>
</dbReference>
<proteinExistence type="predicted"/>
<reference evidence="3" key="1">
    <citation type="submission" date="2020-08" db="EMBL/GenBank/DDBJ databases">
        <title>Multicomponent nature underlies the extraordinary mechanical properties of spider dragline silk.</title>
        <authorList>
            <person name="Kono N."/>
            <person name="Nakamura H."/>
            <person name="Mori M."/>
            <person name="Yoshida Y."/>
            <person name="Ohtoshi R."/>
            <person name="Malay A.D."/>
            <person name="Moran D.A.P."/>
            <person name="Tomita M."/>
            <person name="Numata K."/>
            <person name="Arakawa K."/>
        </authorList>
    </citation>
    <scope>NUCLEOTIDE SEQUENCE</scope>
</reference>
<organism evidence="3 4">
    <name type="scientific">Nephila pilipes</name>
    <name type="common">Giant wood spider</name>
    <name type="synonym">Nephila maculata</name>
    <dbReference type="NCBI Taxonomy" id="299642"/>
    <lineage>
        <taxon>Eukaryota</taxon>
        <taxon>Metazoa</taxon>
        <taxon>Ecdysozoa</taxon>
        <taxon>Arthropoda</taxon>
        <taxon>Chelicerata</taxon>
        <taxon>Arachnida</taxon>
        <taxon>Araneae</taxon>
        <taxon>Araneomorphae</taxon>
        <taxon>Entelegynae</taxon>
        <taxon>Araneoidea</taxon>
        <taxon>Nephilidae</taxon>
        <taxon>Nephila</taxon>
    </lineage>
</organism>
<dbReference type="InterPro" id="IPR008974">
    <property type="entry name" value="TRAF-like"/>
</dbReference>
<name>A0A8X6NGT6_NEPPI</name>
<keyword evidence="1" id="KW-0732">Signal</keyword>
<gene>
    <name evidence="3" type="primary">spop-b_45</name>
    <name evidence="3" type="ORF">NPIL_390421</name>
</gene>
<dbReference type="PROSITE" id="PS50144">
    <property type="entry name" value="MATH"/>
    <property type="match status" value="1"/>
</dbReference>
<dbReference type="OrthoDB" id="6434203at2759"/>
<dbReference type="EMBL" id="BMAW01009525">
    <property type="protein sequence ID" value="GFT14291.1"/>
    <property type="molecule type" value="Genomic_DNA"/>
</dbReference>
<evidence type="ECO:0000313" key="3">
    <source>
        <dbReference type="EMBL" id="GFT14291.1"/>
    </source>
</evidence>
<comment type="caution">
    <text evidence="3">The sequence shown here is derived from an EMBL/GenBank/DDBJ whole genome shotgun (WGS) entry which is preliminary data.</text>
</comment>
<evidence type="ECO:0000256" key="1">
    <source>
        <dbReference type="SAM" id="SignalP"/>
    </source>
</evidence>
<dbReference type="SUPFAM" id="SSF49599">
    <property type="entry name" value="TRAF domain-like"/>
    <property type="match status" value="2"/>
</dbReference>
<feature type="chain" id="PRO_5036449577" evidence="1">
    <location>
        <begin position="27"/>
        <end position="327"/>
    </location>
</feature>
<protein>
    <submittedName>
        <fullName evidence="3">Speckle-type POZ protein B</fullName>
    </submittedName>
</protein>
<keyword evidence="4" id="KW-1185">Reference proteome</keyword>
<dbReference type="InterPro" id="IPR002083">
    <property type="entry name" value="MATH/TRAF_dom"/>
</dbReference>
<dbReference type="Gene3D" id="2.60.210.10">
    <property type="entry name" value="Apoptosis, Tumor Necrosis Factor Receptor Associated Protein 2, Chain A"/>
    <property type="match status" value="2"/>
</dbReference>
<dbReference type="Proteomes" id="UP000887013">
    <property type="component" value="Unassembled WGS sequence"/>
</dbReference>
<accession>A0A8X6NGT6</accession>
<evidence type="ECO:0000313" key="4">
    <source>
        <dbReference type="Proteomes" id="UP000887013"/>
    </source>
</evidence>
<feature type="signal peptide" evidence="1">
    <location>
        <begin position="1"/>
        <end position="26"/>
    </location>
</feature>
<sequence>MSETNYQALLLPILIYFIWWYSNDKGERTGIISKQCEVGEFQFFWSIEKFILTESSETTLVSPPFSVGTSAWRLQLDLKSEADGSYFAIYLKREERDLYPHPINVEYALSFWNSDFKSEKSRKWEVFSFSNGTGRGWPKFAKYQEVLSHTRNNFFELDKLSVGCHMKMCKNIVSTSSMCFARTLLDIDMNIFVWKIERFSALKPNKKMTTQSTAAAGSVLSISVFLSDMPCSEMKINIIPKGKRIRMSTCKVSVLNAHGMVADSVEDTMVFDTNKIWDFPLFLMKKKLLEKKNLYLPQDVLTLKFECTMFLGIAYESIELYKYQINS</sequence>
<dbReference type="Pfam" id="PF22486">
    <property type="entry name" value="MATH_2"/>
    <property type="match status" value="1"/>
</dbReference>